<proteinExistence type="predicted"/>
<keyword evidence="2" id="KW-0732">Signal</keyword>
<gene>
    <name evidence="3" type="ORF">CMC5_027780</name>
</gene>
<dbReference type="PROSITE" id="PS51257">
    <property type="entry name" value="PROKAR_LIPOPROTEIN"/>
    <property type="match status" value="1"/>
</dbReference>
<accession>A0A0K1ECN7</accession>
<name>A0A0K1ECN7_CHOCO</name>
<feature type="compositionally biased region" description="Low complexity" evidence="1">
    <location>
        <begin position="24"/>
        <end position="37"/>
    </location>
</feature>
<keyword evidence="4" id="KW-1185">Reference proteome</keyword>
<evidence type="ECO:0000313" key="3">
    <source>
        <dbReference type="EMBL" id="AKT38631.1"/>
    </source>
</evidence>
<feature type="chain" id="PRO_5005459210" description="Tryptophan synthase alpha chain" evidence="2">
    <location>
        <begin position="20"/>
        <end position="311"/>
    </location>
</feature>
<dbReference type="EMBL" id="CP012159">
    <property type="protein sequence ID" value="AKT38631.1"/>
    <property type="molecule type" value="Genomic_DNA"/>
</dbReference>
<dbReference type="KEGG" id="ccro:CMC5_027780"/>
<dbReference type="AlphaFoldDB" id="A0A0K1ECN7"/>
<evidence type="ECO:0000256" key="1">
    <source>
        <dbReference type="SAM" id="MobiDB-lite"/>
    </source>
</evidence>
<evidence type="ECO:0000256" key="2">
    <source>
        <dbReference type="SAM" id="SignalP"/>
    </source>
</evidence>
<protein>
    <recommendedName>
        <fullName evidence="5">Tryptophan synthase alpha chain</fullName>
    </recommendedName>
</protein>
<evidence type="ECO:0008006" key="5">
    <source>
        <dbReference type="Google" id="ProtNLM"/>
    </source>
</evidence>
<dbReference type="RefSeq" id="WP_050430838.1">
    <property type="nucleotide sequence ID" value="NZ_CP012159.1"/>
</dbReference>
<dbReference type="OrthoDB" id="5509963at2"/>
<feature type="signal peptide" evidence="2">
    <location>
        <begin position="1"/>
        <end position="19"/>
    </location>
</feature>
<sequence length="311" mass="31074">MKYVGLFCSFALGLGIAAAACGDDGSESPGTTTTTTTGEGGSGAAPGCPTVLEAPCGTCMGDACCEDLTACEDDPDCWACVHAQDSDACERTPETHDRVDRYLVCRGGACQQACIAGGNGDCEGRLDNLYPAACAECLQASCCDEIANCAANDACWIDCYTMHDTDACHGNQDGHALYHALGACFNATDCASACSAPPIAPACDAPVDSPSAGVCVPTGGACNPVTNEGCPDDGSACDINQGGTFQCFPPPSPNATCEACGSAAGWCAPGNTCAPGGKCARYCCDDADCGTGTCDKDVLGVATVGLCVEAN</sequence>
<organism evidence="3 4">
    <name type="scientific">Chondromyces crocatus</name>
    <dbReference type="NCBI Taxonomy" id="52"/>
    <lineage>
        <taxon>Bacteria</taxon>
        <taxon>Pseudomonadati</taxon>
        <taxon>Myxococcota</taxon>
        <taxon>Polyangia</taxon>
        <taxon>Polyangiales</taxon>
        <taxon>Polyangiaceae</taxon>
        <taxon>Chondromyces</taxon>
    </lineage>
</organism>
<reference evidence="3 4" key="1">
    <citation type="submission" date="2015-07" db="EMBL/GenBank/DDBJ databases">
        <title>Genome analysis of myxobacterium Chondromyces crocatus Cm c5 reveals a high potential for natural compound synthesis and the genetic basis for the loss of fruiting body formation.</title>
        <authorList>
            <person name="Zaburannyi N."/>
            <person name="Bunk B."/>
            <person name="Maier J."/>
            <person name="Overmann J."/>
            <person name="Mueller R."/>
        </authorList>
    </citation>
    <scope>NUCLEOTIDE SEQUENCE [LARGE SCALE GENOMIC DNA]</scope>
    <source>
        <strain evidence="3 4">Cm c5</strain>
    </source>
</reference>
<feature type="region of interest" description="Disordered" evidence="1">
    <location>
        <begin position="24"/>
        <end position="44"/>
    </location>
</feature>
<dbReference type="Proteomes" id="UP000067626">
    <property type="component" value="Chromosome"/>
</dbReference>
<evidence type="ECO:0000313" key="4">
    <source>
        <dbReference type="Proteomes" id="UP000067626"/>
    </source>
</evidence>